<dbReference type="AlphaFoldDB" id="A0ABD5X983"/>
<comment type="caution">
    <text evidence="1">The sequence shown here is derived from an EMBL/GenBank/DDBJ whole genome shotgun (WGS) entry which is preliminary data.</text>
</comment>
<accession>A0ABD5X983</accession>
<reference evidence="1 2" key="1">
    <citation type="journal article" date="2014" name="Int. J. Syst. Evol. Microbiol.">
        <title>Complete genome sequence of Corynebacterium casei LMG S-19264T (=DSM 44701T), isolated from a smear-ripened cheese.</title>
        <authorList>
            <consortium name="US DOE Joint Genome Institute (JGI-PGF)"/>
            <person name="Walter F."/>
            <person name="Albersmeier A."/>
            <person name="Kalinowski J."/>
            <person name="Ruckert C."/>
        </authorList>
    </citation>
    <scope>NUCLEOTIDE SEQUENCE [LARGE SCALE GENOMIC DNA]</scope>
    <source>
        <strain evidence="1 2">CGMCC 4.7215</strain>
    </source>
</reference>
<name>A0ABD5X983_9EURY</name>
<dbReference type="PROSITE" id="PS51257">
    <property type="entry name" value="PROKAR_LIPOPROTEIN"/>
    <property type="match status" value="1"/>
</dbReference>
<sequence length="66" mass="7178">MTKNTLTNAIIPTAFFTSCPAGAIGATIFATRALTNIAPISQNRFAKDEWFSDASDAMFVIIFIYV</sequence>
<dbReference type="EMBL" id="JBHSZQ010000051">
    <property type="protein sequence ID" value="MFC7127597.1"/>
    <property type="molecule type" value="Genomic_DNA"/>
</dbReference>
<gene>
    <name evidence="1" type="ORF">ACFQJ7_16510</name>
</gene>
<proteinExistence type="predicted"/>
<dbReference type="Proteomes" id="UP001596414">
    <property type="component" value="Unassembled WGS sequence"/>
</dbReference>
<organism evidence="1 2">
    <name type="scientific">Halovenus rubra</name>
    <dbReference type="NCBI Taxonomy" id="869890"/>
    <lineage>
        <taxon>Archaea</taxon>
        <taxon>Methanobacteriati</taxon>
        <taxon>Methanobacteriota</taxon>
        <taxon>Stenosarchaea group</taxon>
        <taxon>Halobacteria</taxon>
        <taxon>Halobacteriales</taxon>
        <taxon>Haloarculaceae</taxon>
        <taxon>Halovenus</taxon>
    </lineage>
</organism>
<protein>
    <submittedName>
        <fullName evidence="1">Uncharacterized protein</fullName>
    </submittedName>
</protein>
<evidence type="ECO:0000313" key="1">
    <source>
        <dbReference type="EMBL" id="MFC7127597.1"/>
    </source>
</evidence>
<dbReference type="RefSeq" id="WP_267635662.1">
    <property type="nucleotide sequence ID" value="NZ_JAODIY010000001.1"/>
</dbReference>
<evidence type="ECO:0000313" key="2">
    <source>
        <dbReference type="Proteomes" id="UP001596414"/>
    </source>
</evidence>